<protein>
    <submittedName>
        <fullName evidence="2">Uncharacterized protein</fullName>
    </submittedName>
</protein>
<reference evidence="2 3" key="1">
    <citation type="submission" date="2016-02" db="EMBL/GenBank/DDBJ databases">
        <title>Genome analysis of coral dinoflagellate symbionts highlights evolutionary adaptations to a symbiotic lifestyle.</title>
        <authorList>
            <person name="Aranda M."/>
            <person name="Li Y."/>
            <person name="Liew Y.J."/>
            <person name="Baumgarten S."/>
            <person name="Simakov O."/>
            <person name="Wilson M."/>
            <person name="Piel J."/>
            <person name="Ashoor H."/>
            <person name="Bougouffa S."/>
            <person name="Bajic V.B."/>
            <person name="Ryu T."/>
            <person name="Ravasi T."/>
            <person name="Bayer T."/>
            <person name="Micklem G."/>
            <person name="Kim H."/>
            <person name="Bhak J."/>
            <person name="Lajeunesse T.C."/>
            <person name="Voolstra C.R."/>
        </authorList>
    </citation>
    <scope>NUCLEOTIDE SEQUENCE [LARGE SCALE GENOMIC DNA]</scope>
    <source>
        <strain evidence="2 3">CCMP2467</strain>
    </source>
</reference>
<proteinExistence type="predicted"/>
<dbReference type="OrthoDB" id="10335208at2759"/>
<feature type="chain" id="PRO_5012864557" evidence="1">
    <location>
        <begin position="23"/>
        <end position="235"/>
    </location>
</feature>
<comment type="caution">
    <text evidence="2">The sequence shown here is derived from an EMBL/GenBank/DDBJ whole genome shotgun (WGS) entry which is preliminary data.</text>
</comment>
<sequence>MRGTGILANFLRIASLSGPAAGVRECPAGHLTDLGLLGEMPLAITRHECNLMGIEPTTEPCASPAEGPGFEAALAHPFVQCLRRAKSGQLRMHQGDGSRLTEFMHACHTSNASMKIFKLALVESLYLDWDKGGFVVSPERVSASGAVCVPEACSLFAVGSWLIPTFLRQLVRRPADPAALRLARGCRRGQVVLPPRSAFKALLRTKIFGGTFHWNTAYADGLGFSPWTAEHLPLG</sequence>
<evidence type="ECO:0000313" key="3">
    <source>
        <dbReference type="Proteomes" id="UP000186817"/>
    </source>
</evidence>
<dbReference type="Proteomes" id="UP000186817">
    <property type="component" value="Unassembled WGS sequence"/>
</dbReference>
<feature type="signal peptide" evidence="1">
    <location>
        <begin position="1"/>
        <end position="22"/>
    </location>
</feature>
<keyword evidence="1" id="KW-0732">Signal</keyword>
<dbReference type="AlphaFoldDB" id="A0A1Q9EUL9"/>
<evidence type="ECO:0000256" key="1">
    <source>
        <dbReference type="SAM" id="SignalP"/>
    </source>
</evidence>
<accession>A0A1Q9EUL9</accession>
<evidence type="ECO:0000313" key="2">
    <source>
        <dbReference type="EMBL" id="OLQ11097.1"/>
    </source>
</evidence>
<gene>
    <name evidence="2" type="ORF">AK812_SmicGene5120</name>
</gene>
<keyword evidence="3" id="KW-1185">Reference proteome</keyword>
<dbReference type="EMBL" id="LSRX01000065">
    <property type="protein sequence ID" value="OLQ11097.1"/>
    <property type="molecule type" value="Genomic_DNA"/>
</dbReference>
<name>A0A1Q9EUL9_SYMMI</name>
<organism evidence="2 3">
    <name type="scientific">Symbiodinium microadriaticum</name>
    <name type="common">Dinoflagellate</name>
    <name type="synonym">Zooxanthella microadriatica</name>
    <dbReference type="NCBI Taxonomy" id="2951"/>
    <lineage>
        <taxon>Eukaryota</taxon>
        <taxon>Sar</taxon>
        <taxon>Alveolata</taxon>
        <taxon>Dinophyceae</taxon>
        <taxon>Suessiales</taxon>
        <taxon>Symbiodiniaceae</taxon>
        <taxon>Symbiodinium</taxon>
    </lineage>
</organism>